<evidence type="ECO:0000256" key="1">
    <source>
        <dbReference type="SAM" id="Phobius"/>
    </source>
</evidence>
<dbReference type="Pfam" id="PF04773">
    <property type="entry name" value="FecR"/>
    <property type="match status" value="1"/>
</dbReference>
<dbReference type="Pfam" id="PF16220">
    <property type="entry name" value="DUF4880"/>
    <property type="match status" value="1"/>
</dbReference>
<name>A0A939HMP1_9PROT</name>
<protein>
    <submittedName>
        <fullName evidence="4">FecR domain-containing protein</fullName>
    </submittedName>
</protein>
<reference evidence="4" key="1">
    <citation type="submission" date="2021-03" db="EMBL/GenBank/DDBJ databases">
        <title>The complete genome sequence of Acetobacter sp. TBRC 12339.</title>
        <authorList>
            <person name="Charoenyingcharoen P."/>
            <person name="Yukphan P."/>
        </authorList>
    </citation>
    <scope>NUCLEOTIDE SEQUENCE</scope>
    <source>
        <strain evidence="4">TBRC 12339</strain>
    </source>
</reference>
<dbReference type="GO" id="GO:0016989">
    <property type="term" value="F:sigma factor antagonist activity"/>
    <property type="evidence" value="ECO:0007669"/>
    <property type="project" value="TreeGrafter"/>
</dbReference>
<evidence type="ECO:0000313" key="4">
    <source>
        <dbReference type="EMBL" id="MBO1324464.1"/>
    </source>
</evidence>
<feature type="transmembrane region" description="Helical" evidence="1">
    <location>
        <begin position="87"/>
        <end position="105"/>
    </location>
</feature>
<feature type="domain" description="FecR N-terminal" evidence="3">
    <location>
        <begin position="9"/>
        <end position="50"/>
    </location>
</feature>
<dbReference type="PANTHER" id="PTHR30273">
    <property type="entry name" value="PERIPLASMIC SIGNAL SENSOR AND SIGMA FACTOR ACTIVATOR FECR-RELATED"/>
    <property type="match status" value="1"/>
</dbReference>
<organism evidence="4 5">
    <name type="scientific">Acetobacter garciniae</name>
    <dbReference type="NCBI Taxonomy" id="2817435"/>
    <lineage>
        <taxon>Bacteria</taxon>
        <taxon>Pseudomonadati</taxon>
        <taxon>Pseudomonadota</taxon>
        <taxon>Alphaproteobacteria</taxon>
        <taxon>Acetobacterales</taxon>
        <taxon>Acetobacteraceae</taxon>
        <taxon>Acetobacter</taxon>
    </lineage>
</organism>
<keyword evidence="1" id="KW-0812">Transmembrane</keyword>
<keyword evidence="1" id="KW-0472">Membrane</keyword>
<dbReference type="EMBL" id="JAFVMH010000002">
    <property type="protein sequence ID" value="MBO1324464.1"/>
    <property type="molecule type" value="Genomic_DNA"/>
</dbReference>
<dbReference type="Proteomes" id="UP000664073">
    <property type="component" value="Unassembled WGS sequence"/>
</dbReference>
<accession>A0A939HMP1</accession>
<evidence type="ECO:0000259" key="2">
    <source>
        <dbReference type="Pfam" id="PF04773"/>
    </source>
</evidence>
<dbReference type="InterPro" id="IPR032623">
    <property type="entry name" value="FecR_N"/>
</dbReference>
<dbReference type="Gene3D" id="2.60.120.1440">
    <property type="match status" value="1"/>
</dbReference>
<sequence>MTEQRTPRQAAADWYLFLREDPDDRDLKIQFERWLNEDPAHAAAWARMNATATRIVTAHETLHGPAPAGTPLSAPVRRRAIRPSPRFFLPIAACAAICALAVLNGPDLLVALRADYVTPVGATRAIRLADGSAVTLGPRSAIAVKMTPDGRHVRLLRGEALFDVHHDAERPFSVQAEDVETTDIGTVFDVRMQRNATTVAVRQGAVHVRQPGRADRDLQPGQWIRISGDITTGTMPIDAIGAWRTGTLIANDQTVSDVIAALRPWTGARIVLTSRALGEQRVTGTYDLHQPEASLRLIVGPYGGRVTPITPWFDIISAR</sequence>
<evidence type="ECO:0000259" key="3">
    <source>
        <dbReference type="Pfam" id="PF16220"/>
    </source>
</evidence>
<dbReference type="InterPro" id="IPR006860">
    <property type="entry name" value="FecR"/>
</dbReference>
<keyword evidence="1" id="KW-1133">Transmembrane helix</keyword>
<dbReference type="PANTHER" id="PTHR30273:SF2">
    <property type="entry name" value="PROTEIN FECR"/>
    <property type="match status" value="1"/>
</dbReference>
<feature type="domain" description="FecR protein" evidence="2">
    <location>
        <begin position="115"/>
        <end position="206"/>
    </location>
</feature>
<dbReference type="RefSeq" id="WP_207845164.1">
    <property type="nucleotide sequence ID" value="NZ_JAFVMH010000002.1"/>
</dbReference>
<dbReference type="PIRSF" id="PIRSF018266">
    <property type="entry name" value="FecR"/>
    <property type="match status" value="1"/>
</dbReference>
<dbReference type="InterPro" id="IPR012373">
    <property type="entry name" value="Ferrdict_sens_TM"/>
</dbReference>
<proteinExistence type="predicted"/>
<comment type="caution">
    <text evidence="4">The sequence shown here is derived from an EMBL/GenBank/DDBJ whole genome shotgun (WGS) entry which is preliminary data.</text>
</comment>
<gene>
    <name evidence="4" type="ORF">J2D77_04745</name>
</gene>
<keyword evidence="5" id="KW-1185">Reference proteome</keyword>
<dbReference type="AlphaFoldDB" id="A0A939HMP1"/>
<evidence type="ECO:0000313" key="5">
    <source>
        <dbReference type="Proteomes" id="UP000664073"/>
    </source>
</evidence>